<keyword evidence="3" id="KW-1185">Reference proteome</keyword>
<proteinExistence type="predicted"/>
<dbReference type="AlphaFoldDB" id="A0A7U2EX25"/>
<evidence type="ECO:0000313" key="3">
    <source>
        <dbReference type="Proteomes" id="UP000663193"/>
    </source>
</evidence>
<reference evidence="3" key="1">
    <citation type="journal article" date="2021" name="BMC Genomics">
        <title>Chromosome-level genome assembly and manually-curated proteome of model necrotroph Parastagonospora nodorum Sn15 reveals a genome-wide trove of candidate effector homologs, and redundancy of virulence-related functions within an accessory chromosome.</title>
        <authorList>
            <person name="Bertazzoni S."/>
            <person name="Jones D.A.B."/>
            <person name="Phan H.T."/>
            <person name="Tan K.-C."/>
            <person name="Hane J.K."/>
        </authorList>
    </citation>
    <scope>NUCLEOTIDE SEQUENCE [LARGE SCALE GENOMIC DNA]</scope>
    <source>
        <strain evidence="3">SN15 / ATCC MYA-4574 / FGSC 10173)</strain>
    </source>
</reference>
<protein>
    <submittedName>
        <fullName evidence="2">Uncharacterized protein</fullName>
    </submittedName>
</protein>
<evidence type="ECO:0000313" key="2">
    <source>
        <dbReference type="EMBL" id="QRC94706.1"/>
    </source>
</evidence>
<feature type="region of interest" description="Disordered" evidence="1">
    <location>
        <begin position="54"/>
        <end position="78"/>
    </location>
</feature>
<dbReference type="Proteomes" id="UP000663193">
    <property type="component" value="Chromosome 5"/>
</dbReference>
<sequence>MYRLANVPHHCVSLLESMCASDVNGLSYLKRTLHEKAATRNLLKTEANISCHGRNVDQKLEKGTDTPQYPQVQRRPAL</sequence>
<dbReference type="VEuPathDB" id="FungiDB:JI435_406230"/>
<organism evidence="2 3">
    <name type="scientific">Phaeosphaeria nodorum (strain SN15 / ATCC MYA-4574 / FGSC 10173)</name>
    <name type="common">Glume blotch fungus</name>
    <name type="synonym">Parastagonospora nodorum</name>
    <dbReference type="NCBI Taxonomy" id="321614"/>
    <lineage>
        <taxon>Eukaryota</taxon>
        <taxon>Fungi</taxon>
        <taxon>Dikarya</taxon>
        <taxon>Ascomycota</taxon>
        <taxon>Pezizomycotina</taxon>
        <taxon>Dothideomycetes</taxon>
        <taxon>Pleosporomycetidae</taxon>
        <taxon>Pleosporales</taxon>
        <taxon>Pleosporineae</taxon>
        <taxon>Phaeosphaeriaceae</taxon>
        <taxon>Parastagonospora</taxon>
    </lineage>
</organism>
<accession>A0A7U2EX25</accession>
<feature type="compositionally biased region" description="Basic and acidic residues" evidence="1">
    <location>
        <begin position="54"/>
        <end position="64"/>
    </location>
</feature>
<dbReference type="EMBL" id="CP069027">
    <property type="protein sequence ID" value="QRC94706.1"/>
    <property type="molecule type" value="Genomic_DNA"/>
</dbReference>
<name>A0A7U2EX25_PHANO</name>
<gene>
    <name evidence="2" type="ORF">JI435_406230</name>
</gene>
<evidence type="ECO:0000256" key="1">
    <source>
        <dbReference type="SAM" id="MobiDB-lite"/>
    </source>
</evidence>